<keyword evidence="1" id="KW-0812">Transmembrane</keyword>
<keyword evidence="3" id="KW-1185">Reference proteome</keyword>
<organism evidence="2 3">
    <name type="scientific">Ectopseudomonas guguanensis</name>
    <dbReference type="NCBI Taxonomy" id="1198456"/>
    <lineage>
        <taxon>Bacteria</taxon>
        <taxon>Pseudomonadati</taxon>
        <taxon>Pseudomonadota</taxon>
        <taxon>Gammaproteobacteria</taxon>
        <taxon>Pseudomonadales</taxon>
        <taxon>Pseudomonadaceae</taxon>
        <taxon>Ectopseudomonas</taxon>
    </lineage>
</organism>
<feature type="transmembrane region" description="Helical" evidence="1">
    <location>
        <begin position="31"/>
        <end position="51"/>
    </location>
</feature>
<dbReference type="GeneID" id="300932508"/>
<proteinExistence type="predicted"/>
<gene>
    <name evidence="2" type="ORF">SAMN05216213_108252</name>
</gene>
<accession>A0A1H0WZT5</accession>
<evidence type="ECO:0000313" key="2">
    <source>
        <dbReference type="EMBL" id="SDP96254.1"/>
    </source>
</evidence>
<dbReference type="EMBL" id="FNJJ01000008">
    <property type="protein sequence ID" value="SDP96254.1"/>
    <property type="molecule type" value="Genomic_DNA"/>
</dbReference>
<evidence type="ECO:0000256" key="1">
    <source>
        <dbReference type="SAM" id="Phobius"/>
    </source>
</evidence>
<dbReference type="Proteomes" id="UP000199460">
    <property type="component" value="Unassembled WGS sequence"/>
</dbReference>
<protein>
    <submittedName>
        <fullName evidence="2">Uncharacterized protein</fullName>
    </submittedName>
</protein>
<keyword evidence="1" id="KW-0472">Membrane</keyword>
<keyword evidence="1" id="KW-1133">Transmembrane helix</keyword>
<sequence>MNKMDFKMPLGAVIHLLAVIWISVEPRYEGLFVWMLPFLALNLVGMLLVMLDKTKLGAILFIIGCVPFVPVGVIGILGAKKSLQGLSEPAPTNA</sequence>
<dbReference type="AlphaFoldDB" id="A0A1H0WZT5"/>
<evidence type="ECO:0000313" key="3">
    <source>
        <dbReference type="Proteomes" id="UP000199460"/>
    </source>
</evidence>
<dbReference type="RefSeq" id="WP_090431805.1">
    <property type="nucleotide sequence ID" value="NZ_CP040349.1"/>
</dbReference>
<feature type="transmembrane region" description="Helical" evidence="1">
    <location>
        <begin position="57"/>
        <end position="79"/>
    </location>
</feature>
<name>A0A1H0WZT5_9GAMM</name>
<reference evidence="3" key="1">
    <citation type="submission" date="2016-10" db="EMBL/GenBank/DDBJ databases">
        <authorList>
            <person name="Varghese N."/>
            <person name="Submissions S."/>
        </authorList>
    </citation>
    <scope>NUCLEOTIDE SEQUENCE [LARGE SCALE GENOMIC DNA]</scope>
    <source>
        <strain evidence="3">JCM 18416</strain>
    </source>
</reference>
<dbReference type="OrthoDB" id="1445137at2"/>